<organism evidence="4 5">
    <name type="scientific">Amycolatopsis methanolica 239</name>
    <dbReference type="NCBI Taxonomy" id="1068978"/>
    <lineage>
        <taxon>Bacteria</taxon>
        <taxon>Bacillati</taxon>
        <taxon>Actinomycetota</taxon>
        <taxon>Actinomycetes</taxon>
        <taxon>Pseudonocardiales</taxon>
        <taxon>Pseudonocardiaceae</taxon>
        <taxon>Amycolatopsis</taxon>
        <taxon>Amycolatopsis methanolica group</taxon>
    </lineage>
</organism>
<feature type="signal peptide" evidence="2">
    <location>
        <begin position="1"/>
        <end position="23"/>
    </location>
</feature>
<keyword evidence="5" id="KW-1185">Reference proteome</keyword>
<dbReference type="InterPro" id="IPR003399">
    <property type="entry name" value="Mce/MlaD"/>
</dbReference>
<proteinExistence type="predicted"/>
<dbReference type="InterPro" id="IPR052336">
    <property type="entry name" value="MlaD_Phospholipid_Transporter"/>
</dbReference>
<dbReference type="OrthoDB" id="5242119at2"/>
<dbReference type="RefSeq" id="WP_038531998.1">
    <property type="nucleotide sequence ID" value="NZ_AQUL01000001.1"/>
</dbReference>
<dbReference type="PATRIC" id="fig|1068978.7.peg.1952"/>
<feature type="chain" id="PRO_5001715077" evidence="2">
    <location>
        <begin position="24"/>
        <end position="456"/>
    </location>
</feature>
<reference evidence="4 5" key="1">
    <citation type="submission" date="2014-07" db="EMBL/GenBank/DDBJ databases">
        <title>Whole Genome Sequence of the Amycolatopsis methanolica 239.</title>
        <authorList>
            <person name="Tang B."/>
        </authorList>
    </citation>
    <scope>NUCLEOTIDE SEQUENCE [LARGE SCALE GENOMIC DNA]</scope>
    <source>
        <strain evidence="4 5">239</strain>
    </source>
</reference>
<dbReference type="AlphaFoldDB" id="A0A076MMJ9"/>
<dbReference type="EMBL" id="CP009110">
    <property type="protein sequence ID" value="AIJ21934.1"/>
    <property type="molecule type" value="Genomic_DNA"/>
</dbReference>
<dbReference type="eggNOG" id="COG1463">
    <property type="taxonomic scope" value="Bacteria"/>
</dbReference>
<protein>
    <submittedName>
        <fullName evidence="4">Mammalian cell entry related domain protein</fullName>
    </submittedName>
</protein>
<evidence type="ECO:0000256" key="1">
    <source>
        <dbReference type="SAM" id="MobiDB-lite"/>
    </source>
</evidence>
<dbReference type="PANTHER" id="PTHR33371">
    <property type="entry name" value="INTERMEMBRANE PHOSPHOLIPID TRANSPORT SYSTEM BINDING PROTEIN MLAD-RELATED"/>
    <property type="match status" value="1"/>
</dbReference>
<evidence type="ECO:0000313" key="5">
    <source>
        <dbReference type="Proteomes" id="UP000062973"/>
    </source>
</evidence>
<evidence type="ECO:0000259" key="3">
    <source>
        <dbReference type="Pfam" id="PF02470"/>
    </source>
</evidence>
<feature type="domain" description="Mce/MlaD" evidence="3">
    <location>
        <begin position="36"/>
        <end position="112"/>
    </location>
</feature>
<dbReference type="GO" id="GO:0005548">
    <property type="term" value="F:phospholipid transporter activity"/>
    <property type="evidence" value="ECO:0007669"/>
    <property type="project" value="TreeGrafter"/>
</dbReference>
<feature type="region of interest" description="Disordered" evidence="1">
    <location>
        <begin position="388"/>
        <end position="415"/>
    </location>
</feature>
<gene>
    <name evidence="4" type="ORF">AMETH_1842</name>
</gene>
<dbReference type="Pfam" id="PF02470">
    <property type="entry name" value="MlaD"/>
    <property type="match status" value="1"/>
</dbReference>
<dbReference type="GO" id="GO:0005543">
    <property type="term" value="F:phospholipid binding"/>
    <property type="evidence" value="ECO:0007669"/>
    <property type="project" value="TreeGrafter"/>
</dbReference>
<dbReference type="STRING" id="1068978.AMETH_1842"/>
<dbReference type="HOGENOM" id="CLU_599417_0_0_11"/>
<keyword evidence="2" id="KW-0732">Signal</keyword>
<evidence type="ECO:0000256" key="2">
    <source>
        <dbReference type="SAM" id="SignalP"/>
    </source>
</evidence>
<sequence>MRTRRRIQAVLATAAVAAAVGGAAVTNTGSGEQPDKLTIVAEFTDASPLVVGNDVKVNGVTVGEVAGMSVHEAKAMVTLAVDGSALPLHKDARATVRPVSLLGERYVDLDRGSASAPVLKEGDVLPAGQTGQATDLDQVLNTIDDPTGQSLAALVTMLGQGMQGNGANAQASIKVLASSMQDTDGLVKLLGQQNQLLIDLVDHVQPVANALAADNGKTLGDLVDSSRQVLGVTAENQQGLDASLAELPGTLAAARDTLAELTGTAKATTPVLAGIRPTTDNLTAVSDELRSFSESADPALTSAKPVLQRAETLMDAARPVVEELRKAGPGVRGTVAGANPLTAELTGNIENVLNFFRFWAMSTNGWDGLSHYFRGQAIIHPEEITGLLPSLTGTPPPPTLPGGDKPAAPSPVPGLPGPLGTLGLLDTKSLVAPDGGVTGLNERQESGVLQFLLGGS</sequence>
<accession>A0A076MMJ9</accession>
<dbReference type="PANTHER" id="PTHR33371:SF4">
    <property type="entry name" value="INTERMEMBRANE PHOSPHOLIPID TRANSPORT SYSTEM BINDING PROTEIN MLAD"/>
    <property type="match status" value="1"/>
</dbReference>
<name>A0A076MMJ9_AMYME</name>
<evidence type="ECO:0000313" key="4">
    <source>
        <dbReference type="EMBL" id="AIJ21934.1"/>
    </source>
</evidence>
<dbReference type="Proteomes" id="UP000062973">
    <property type="component" value="Chromosome"/>
</dbReference>
<dbReference type="KEGG" id="amq:AMETH_1842"/>